<dbReference type="InterPro" id="IPR000014">
    <property type="entry name" value="PAS"/>
</dbReference>
<feature type="domain" description="PAC" evidence="4">
    <location>
        <begin position="232"/>
        <end position="284"/>
    </location>
</feature>
<gene>
    <name evidence="6" type="ORF">J3U88_14820</name>
</gene>
<dbReference type="SUPFAM" id="SSF55785">
    <property type="entry name" value="PYP-like sensor domain (PAS domain)"/>
    <property type="match status" value="1"/>
</dbReference>
<evidence type="ECO:0000313" key="6">
    <source>
        <dbReference type="EMBL" id="MBO1319746.1"/>
    </source>
</evidence>
<dbReference type="Pfam" id="PF00990">
    <property type="entry name" value="GGDEF"/>
    <property type="match status" value="1"/>
</dbReference>
<dbReference type="PANTHER" id="PTHR45138:SF9">
    <property type="entry name" value="DIGUANYLATE CYCLASE DGCM-RELATED"/>
    <property type="match status" value="1"/>
</dbReference>
<dbReference type="FunFam" id="3.30.70.270:FF:000001">
    <property type="entry name" value="Diguanylate cyclase domain protein"/>
    <property type="match status" value="1"/>
</dbReference>
<protein>
    <recommendedName>
        <fullName evidence="1">diguanylate cyclase</fullName>
        <ecNumber evidence="1">2.7.7.65</ecNumber>
    </recommendedName>
</protein>
<evidence type="ECO:0000313" key="7">
    <source>
        <dbReference type="Proteomes" id="UP000664417"/>
    </source>
</evidence>
<dbReference type="InterPro" id="IPR050469">
    <property type="entry name" value="Diguanylate_Cyclase"/>
</dbReference>
<proteinExistence type="predicted"/>
<comment type="caution">
    <text evidence="6">The sequence shown here is derived from an EMBL/GenBank/DDBJ whole genome shotgun (WGS) entry which is preliminary data.</text>
</comment>
<dbReference type="InterPro" id="IPR029787">
    <property type="entry name" value="Nucleotide_cyclase"/>
</dbReference>
<evidence type="ECO:0000256" key="2">
    <source>
        <dbReference type="ARBA" id="ARBA00034247"/>
    </source>
</evidence>
<dbReference type="EMBL" id="JAFREP010000014">
    <property type="protein sequence ID" value="MBO1319746.1"/>
    <property type="molecule type" value="Genomic_DNA"/>
</dbReference>
<dbReference type="InterPro" id="IPR000160">
    <property type="entry name" value="GGDEF_dom"/>
</dbReference>
<dbReference type="AlphaFoldDB" id="A0A8J7U5X0"/>
<dbReference type="GO" id="GO:0052621">
    <property type="term" value="F:diguanylate cyclase activity"/>
    <property type="evidence" value="ECO:0007669"/>
    <property type="project" value="UniProtKB-EC"/>
</dbReference>
<dbReference type="Gene3D" id="3.30.70.270">
    <property type="match status" value="1"/>
</dbReference>
<dbReference type="PROSITE" id="PS50113">
    <property type="entry name" value="PAC"/>
    <property type="match status" value="1"/>
</dbReference>
<dbReference type="PANTHER" id="PTHR45138">
    <property type="entry name" value="REGULATORY COMPONENTS OF SENSORY TRANSDUCTION SYSTEM"/>
    <property type="match status" value="1"/>
</dbReference>
<keyword evidence="7" id="KW-1185">Reference proteome</keyword>
<dbReference type="Proteomes" id="UP000664417">
    <property type="component" value="Unassembled WGS sequence"/>
</dbReference>
<dbReference type="NCBIfam" id="TIGR00254">
    <property type="entry name" value="GGDEF"/>
    <property type="match status" value="1"/>
</dbReference>
<dbReference type="InterPro" id="IPR000700">
    <property type="entry name" value="PAS-assoc_C"/>
</dbReference>
<feature type="domain" description="GGDEF" evidence="5">
    <location>
        <begin position="316"/>
        <end position="448"/>
    </location>
</feature>
<dbReference type="CDD" id="cd01949">
    <property type="entry name" value="GGDEF"/>
    <property type="match status" value="1"/>
</dbReference>
<dbReference type="SMART" id="SM00267">
    <property type="entry name" value="GGDEF"/>
    <property type="match status" value="1"/>
</dbReference>
<name>A0A8J7U5X0_9BACT</name>
<evidence type="ECO:0000256" key="1">
    <source>
        <dbReference type="ARBA" id="ARBA00012528"/>
    </source>
</evidence>
<dbReference type="RefSeq" id="WP_207859653.1">
    <property type="nucleotide sequence ID" value="NZ_JAFREP010000014.1"/>
</dbReference>
<evidence type="ECO:0000259" key="5">
    <source>
        <dbReference type="PROSITE" id="PS50887"/>
    </source>
</evidence>
<comment type="catalytic activity">
    <reaction evidence="2">
        <text>2 GTP = 3',3'-c-di-GMP + 2 diphosphate</text>
        <dbReference type="Rhea" id="RHEA:24898"/>
        <dbReference type="ChEBI" id="CHEBI:33019"/>
        <dbReference type="ChEBI" id="CHEBI:37565"/>
        <dbReference type="ChEBI" id="CHEBI:58805"/>
        <dbReference type="EC" id="2.7.7.65"/>
    </reaction>
</comment>
<dbReference type="CDD" id="cd00130">
    <property type="entry name" value="PAS"/>
    <property type="match status" value="1"/>
</dbReference>
<dbReference type="PROSITE" id="PS50887">
    <property type="entry name" value="GGDEF"/>
    <property type="match status" value="1"/>
</dbReference>
<feature type="domain" description="PAS" evidence="3">
    <location>
        <begin position="159"/>
        <end position="203"/>
    </location>
</feature>
<organism evidence="6 7">
    <name type="scientific">Acanthopleuribacter pedis</name>
    <dbReference type="NCBI Taxonomy" id="442870"/>
    <lineage>
        <taxon>Bacteria</taxon>
        <taxon>Pseudomonadati</taxon>
        <taxon>Acidobacteriota</taxon>
        <taxon>Holophagae</taxon>
        <taxon>Acanthopleuribacterales</taxon>
        <taxon>Acanthopleuribacteraceae</taxon>
        <taxon>Acanthopleuribacter</taxon>
    </lineage>
</organism>
<dbReference type="InterPro" id="IPR001610">
    <property type="entry name" value="PAC"/>
</dbReference>
<dbReference type="EC" id="2.7.7.65" evidence="1"/>
<dbReference type="SMART" id="SM00086">
    <property type="entry name" value="PAC"/>
    <property type="match status" value="1"/>
</dbReference>
<accession>A0A8J7U5X0</accession>
<dbReference type="InterPro" id="IPR043128">
    <property type="entry name" value="Rev_trsase/Diguanyl_cyclase"/>
</dbReference>
<dbReference type="Gene3D" id="3.30.450.20">
    <property type="entry name" value="PAS domain"/>
    <property type="match status" value="1"/>
</dbReference>
<reference evidence="6" key="1">
    <citation type="submission" date="2021-03" db="EMBL/GenBank/DDBJ databases">
        <authorList>
            <person name="Wang G."/>
        </authorList>
    </citation>
    <scope>NUCLEOTIDE SEQUENCE</scope>
    <source>
        <strain evidence="6">KCTC 12899</strain>
    </source>
</reference>
<sequence>MEIKLTISIFCANDQKIETWRDVLHDLDVELLFTFDEARYFEQAVAEALSTVHLIDLTETGLSDFWLEELLAKPRTVPPLLVVTERMLAVNPSLPPSIDVTLPSPALVRNKVTAMLAYSRNLLKMRWQEQRVSQVEAKLRKEIAYHKETERILSENERTLRSIYRSIEATGESVLITDKSETVYYVNPAFSRLSGFDADEVFGSTADEFFRFDHSPVDLGTMKTIARETGSWQGDVTMQRKNGELYDAFLDLNSVADANHNFEGFIFIQRDITAIKKMMHDLERLARIDSLTGLYNRRYFMERFEEEMIRGRRYNRPTTLLLLDLDHFKDVNDSFGHSSGDRVLERVGYLIEKQMRTTDFAGRYGGEELCVALPETSLEGGCIFAERLRVRIQEESFRTDDDRLFNVTCSVGVVLLDSKDQNIAYYFSVADQALYRAKKLGRNRVEVG</sequence>
<dbReference type="NCBIfam" id="TIGR00229">
    <property type="entry name" value="sensory_box"/>
    <property type="match status" value="1"/>
</dbReference>
<dbReference type="SUPFAM" id="SSF55073">
    <property type="entry name" value="Nucleotide cyclase"/>
    <property type="match status" value="1"/>
</dbReference>
<dbReference type="InterPro" id="IPR035965">
    <property type="entry name" value="PAS-like_dom_sf"/>
</dbReference>
<evidence type="ECO:0000259" key="4">
    <source>
        <dbReference type="PROSITE" id="PS50113"/>
    </source>
</evidence>
<evidence type="ECO:0000259" key="3">
    <source>
        <dbReference type="PROSITE" id="PS50112"/>
    </source>
</evidence>
<dbReference type="Pfam" id="PF13426">
    <property type="entry name" value="PAS_9"/>
    <property type="match status" value="1"/>
</dbReference>
<dbReference type="PROSITE" id="PS50112">
    <property type="entry name" value="PAS"/>
    <property type="match status" value="1"/>
</dbReference>